<organism evidence="3">
    <name type="scientific">Anopheles sinensis</name>
    <name type="common">Mosquito</name>
    <dbReference type="NCBI Taxonomy" id="74873"/>
    <lineage>
        <taxon>Eukaryota</taxon>
        <taxon>Metazoa</taxon>
        <taxon>Ecdysozoa</taxon>
        <taxon>Arthropoda</taxon>
        <taxon>Hexapoda</taxon>
        <taxon>Insecta</taxon>
        <taxon>Pterygota</taxon>
        <taxon>Neoptera</taxon>
        <taxon>Endopterygota</taxon>
        <taxon>Diptera</taxon>
        <taxon>Nematocera</taxon>
        <taxon>Culicoidea</taxon>
        <taxon>Culicidae</taxon>
        <taxon>Anophelinae</taxon>
        <taxon>Anopheles</taxon>
    </lineage>
</organism>
<keyword evidence="2" id="KW-0472">Membrane</keyword>
<protein>
    <submittedName>
        <fullName evidence="3 4">Hemagglutinin</fullName>
    </submittedName>
</protein>
<dbReference type="EMBL" id="KE524732">
    <property type="protein sequence ID" value="KFB36172.1"/>
    <property type="molecule type" value="Genomic_DNA"/>
</dbReference>
<reference evidence="4" key="2">
    <citation type="submission" date="2020-05" db="UniProtKB">
        <authorList>
            <consortium name="EnsemblMetazoa"/>
        </authorList>
    </citation>
    <scope>IDENTIFICATION</scope>
</reference>
<feature type="transmembrane region" description="Helical" evidence="2">
    <location>
        <begin position="55"/>
        <end position="77"/>
    </location>
</feature>
<dbReference type="VEuPathDB" id="VectorBase:ASIC003240"/>
<gene>
    <name evidence="3" type="ORF">ZHAS_00003240</name>
</gene>
<evidence type="ECO:0000256" key="2">
    <source>
        <dbReference type="SAM" id="Phobius"/>
    </source>
</evidence>
<feature type="compositionally biased region" description="Low complexity" evidence="1">
    <location>
        <begin position="135"/>
        <end position="147"/>
    </location>
</feature>
<reference evidence="3 5" key="1">
    <citation type="journal article" date="2014" name="BMC Genomics">
        <title>Genome sequence of Anopheles sinensis provides insight into genetics basis of mosquito competence for malaria parasites.</title>
        <authorList>
            <person name="Zhou D."/>
            <person name="Zhang D."/>
            <person name="Ding G."/>
            <person name="Shi L."/>
            <person name="Hou Q."/>
            <person name="Ye Y."/>
            <person name="Xu Y."/>
            <person name="Zhou H."/>
            <person name="Xiong C."/>
            <person name="Li S."/>
            <person name="Yu J."/>
            <person name="Hong S."/>
            <person name="Yu X."/>
            <person name="Zou P."/>
            <person name="Chen C."/>
            <person name="Chang X."/>
            <person name="Wang W."/>
            <person name="Lv Y."/>
            <person name="Sun Y."/>
            <person name="Ma L."/>
            <person name="Shen B."/>
            <person name="Zhu C."/>
        </authorList>
    </citation>
    <scope>NUCLEOTIDE SEQUENCE [LARGE SCALE GENOMIC DNA]</scope>
</reference>
<dbReference type="AlphaFoldDB" id="A0A084VDX8"/>
<sequence length="213" mass="24176">MTVRNRWKLLNCRFFFADAFLLSIFEVTTDDVFAKARASPSSKELKKRKITQNRLFRRLAFFSLHFVLVLSFAFVGLRTTLGIVVSSARAERKRTSKTSNKGTHTKPRLPFAQERQVYRCLCFSSSREGPSGKEQTSPSSTPPSQSSGKMRSEAKVQQQLQHCHFTEGTGFVFRPPVSSQKKTMRTDEKDQGRTTGYWGAVGPERVAKKGNQR</sequence>
<keyword evidence="2" id="KW-0812">Transmembrane</keyword>
<feature type="region of interest" description="Disordered" evidence="1">
    <location>
        <begin position="169"/>
        <end position="213"/>
    </location>
</feature>
<dbReference type="EnsemblMetazoa" id="ASIC003240-RA">
    <property type="protein sequence ID" value="ASIC003240-PA"/>
    <property type="gene ID" value="ASIC003240"/>
</dbReference>
<evidence type="ECO:0000313" key="4">
    <source>
        <dbReference type="EnsemblMetazoa" id="ASIC003240-PA"/>
    </source>
</evidence>
<keyword evidence="5" id="KW-1185">Reference proteome</keyword>
<dbReference type="Proteomes" id="UP000030765">
    <property type="component" value="Unassembled WGS sequence"/>
</dbReference>
<evidence type="ECO:0000256" key="1">
    <source>
        <dbReference type="SAM" id="MobiDB-lite"/>
    </source>
</evidence>
<feature type="region of interest" description="Disordered" evidence="1">
    <location>
        <begin position="126"/>
        <end position="157"/>
    </location>
</feature>
<keyword evidence="2" id="KW-1133">Transmembrane helix</keyword>
<name>A0A084VDX8_ANOSI</name>
<evidence type="ECO:0000313" key="3">
    <source>
        <dbReference type="EMBL" id="KFB36172.1"/>
    </source>
</evidence>
<evidence type="ECO:0000313" key="5">
    <source>
        <dbReference type="Proteomes" id="UP000030765"/>
    </source>
</evidence>
<proteinExistence type="predicted"/>
<accession>A0A084VDX8</accession>
<dbReference type="EMBL" id="ATLV01011900">
    <property type="status" value="NOT_ANNOTATED_CDS"/>
    <property type="molecule type" value="Genomic_DNA"/>
</dbReference>